<keyword evidence="1" id="KW-1133">Transmembrane helix</keyword>
<sequence length="66" mass="7613">MKSNSLLIIVGMVVSFISGIFINPLVFNTVELHKTKSGLYILDSDRIYEVKELHKEKDVTNYRIIE</sequence>
<keyword evidence="1" id="KW-0812">Transmembrane</keyword>
<reference evidence="2" key="1">
    <citation type="submission" date="2020-05" db="EMBL/GenBank/DDBJ databases">
        <authorList>
            <person name="Chiriac C."/>
            <person name="Salcher M."/>
            <person name="Ghai R."/>
            <person name="Kavagutti S V."/>
        </authorList>
    </citation>
    <scope>NUCLEOTIDE SEQUENCE</scope>
</reference>
<accession>A0A6J5T4M8</accession>
<evidence type="ECO:0000313" key="2">
    <source>
        <dbReference type="EMBL" id="CAB4222599.1"/>
    </source>
</evidence>
<gene>
    <name evidence="2" type="ORF">UFOVP1655_147</name>
</gene>
<evidence type="ECO:0000256" key="1">
    <source>
        <dbReference type="SAM" id="Phobius"/>
    </source>
</evidence>
<protein>
    <submittedName>
        <fullName evidence="2">Uncharacterized protein</fullName>
    </submittedName>
</protein>
<feature type="transmembrane region" description="Helical" evidence="1">
    <location>
        <begin position="6"/>
        <end position="27"/>
    </location>
</feature>
<organism evidence="2">
    <name type="scientific">uncultured Caudovirales phage</name>
    <dbReference type="NCBI Taxonomy" id="2100421"/>
    <lineage>
        <taxon>Viruses</taxon>
        <taxon>Duplodnaviria</taxon>
        <taxon>Heunggongvirae</taxon>
        <taxon>Uroviricota</taxon>
        <taxon>Caudoviricetes</taxon>
        <taxon>Peduoviridae</taxon>
        <taxon>Maltschvirus</taxon>
        <taxon>Maltschvirus maltsch</taxon>
    </lineage>
</organism>
<keyword evidence="1" id="KW-0472">Membrane</keyword>
<name>A0A6J5T4M8_9CAUD</name>
<dbReference type="EMBL" id="LR797523">
    <property type="protein sequence ID" value="CAB4222599.1"/>
    <property type="molecule type" value="Genomic_DNA"/>
</dbReference>
<proteinExistence type="predicted"/>